<reference evidence="9" key="1">
    <citation type="submission" date="2012-12" db="EMBL/GenBank/DDBJ databases">
        <authorList>
            <person name="Hellsten U."/>
            <person name="Grimwood J."/>
            <person name="Chapman J.A."/>
            <person name="Shapiro H."/>
            <person name="Aerts A."/>
            <person name="Otillar R.P."/>
            <person name="Terry A.Y."/>
            <person name="Boore J.L."/>
            <person name="Simakov O."/>
            <person name="Marletaz F."/>
            <person name="Cho S.-J."/>
            <person name="Edsinger-Gonzales E."/>
            <person name="Havlak P."/>
            <person name="Kuo D.-H."/>
            <person name="Larsson T."/>
            <person name="Lv J."/>
            <person name="Arendt D."/>
            <person name="Savage R."/>
            <person name="Osoegawa K."/>
            <person name="de Jong P."/>
            <person name="Lindberg D.R."/>
            <person name="Seaver E.C."/>
            <person name="Weisblat D.A."/>
            <person name="Putnam N.H."/>
            <person name="Grigoriev I.V."/>
            <person name="Rokhsar D.S."/>
        </authorList>
    </citation>
    <scope>NUCLEOTIDE SEQUENCE</scope>
</reference>
<dbReference type="EnsemblMetazoa" id="HelroT161404">
    <property type="protein sequence ID" value="HelroP161404"/>
    <property type="gene ID" value="HelroG161404"/>
</dbReference>
<dbReference type="OrthoDB" id="8062037at2759"/>
<evidence type="ECO:0000313" key="8">
    <source>
        <dbReference type="EnsemblMetazoa" id="HelroP161404"/>
    </source>
</evidence>
<dbReference type="GO" id="GO:0007219">
    <property type="term" value="P:Notch signaling pathway"/>
    <property type="evidence" value="ECO:0000318"/>
    <property type="project" value="GO_Central"/>
</dbReference>
<sequence length="285" mass="34013">MFHPVIKDRSYSRRIVIPVRYPESYENLLRQDYILQLEDDYANDEDCSICLCSLNNFSDVVFLRKCKHHFHLHCLEQLYSFGKPLKCPYCRRVYKLKYGKCRSGVLETYFAKNELLIRFALRSFEFIFVFKNNEETRRVTTLLMKAWERQLLNTGILNSLTCSYKMLKLEVIKHTLTRLNVFENQLIDSMLYGADDCYYKTPVISNEMYTAVWRRKQPTEPPTLSNESNVIARIMHTCRRLFNPITRVSTGPVAYYTQLTLFPLRITILAFLLYFFYVMFNFNEL</sequence>
<comment type="catalytic activity">
    <reaction evidence="4">
        <text>S-ubiquitinyl-[E2 ubiquitin-conjugating enzyme]-L-cysteine + [acceptor protein]-L-lysine = [E2 ubiquitin-conjugating enzyme]-L-cysteine + N(6)-ubiquitinyl-[acceptor protein]-L-lysine.</text>
        <dbReference type="EC" id="2.3.2.27"/>
    </reaction>
</comment>
<dbReference type="EMBL" id="KB096742">
    <property type="protein sequence ID" value="ESO02167.1"/>
    <property type="molecule type" value="Genomic_DNA"/>
</dbReference>
<evidence type="ECO:0000256" key="5">
    <source>
        <dbReference type="SAM" id="Phobius"/>
    </source>
</evidence>
<dbReference type="Gene3D" id="3.30.40.10">
    <property type="entry name" value="Zinc/RING finger domain, C3HC4 (zinc finger)"/>
    <property type="match status" value="1"/>
</dbReference>
<dbReference type="SMART" id="SM00184">
    <property type="entry name" value="RING"/>
    <property type="match status" value="1"/>
</dbReference>
<dbReference type="EMBL" id="AMQM01000810">
    <property type="status" value="NOT_ANNOTATED_CDS"/>
    <property type="molecule type" value="Genomic_DNA"/>
</dbReference>
<dbReference type="InterPro" id="IPR001841">
    <property type="entry name" value="Znf_RING"/>
</dbReference>
<reference evidence="8" key="3">
    <citation type="submission" date="2015-06" db="UniProtKB">
        <authorList>
            <consortium name="EnsemblMetazoa"/>
        </authorList>
    </citation>
    <scope>IDENTIFICATION</scope>
</reference>
<keyword evidence="9" id="KW-1185">Reference proteome</keyword>
<dbReference type="Pfam" id="PF13639">
    <property type="entry name" value="zf-RING_2"/>
    <property type="match status" value="1"/>
</dbReference>
<dbReference type="PROSITE" id="PS50089">
    <property type="entry name" value="ZF_RING_2"/>
    <property type="match status" value="1"/>
</dbReference>
<organism evidence="8 9">
    <name type="scientific">Helobdella robusta</name>
    <name type="common">Californian leech</name>
    <dbReference type="NCBI Taxonomy" id="6412"/>
    <lineage>
        <taxon>Eukaryota</taxon>
        <taxon>Metazoa</taxon>
        <taxon>Spiralia</taxon>
        <taxon>Lophotrochozoa</taxon>
        <taxon>Annelida</taxon>
        <taxon>Clitellata</taxon>
        <taxon>Hirudinea</taxon>
        <taxon>Rhynchobdellida</taxon>
        <taxon>Glossiphoniidae</taxon>
        <taxon>Helobdella</taxon>
    </lineage>
</organism>
<comment type="subcellular location">
    <subcellularLocation>
        <location evidence="4">Cytoplasm</location>
    </subcellularLocation>
</comment>
<dbReference type="KEGG" id="hro:HELRODRAFT_161404"/>
<dbReference type="HOGENOM" id="CLU_977528_0_0_1"/>
<evidence type="ECO:0000259" key="6">
    <source>
        <dbReference type="PROSITE" id="PS50089"/>
    </source>
</evidence>
<name>T1ERG1_HELRO</name>
<evidence type="ECO:0000256" key="2">
    <source>
        <dbReference type="ARBA" id="ARBA00022833"/>
    </source>
</evidence>
<accession>T1ERG1</accession>
<dbReference type="RefSeq" id="XP_009019575.1">
    <property type="nucleotide sequence ID" value="XM_009021327.1"/>
</dbReference>
<proteinExistence type="inferred from homology"/>
<keyword evidence="5" id="KW-1133">Transmembrane helix</keyword>
<dbReference type="EC" id="2.3.2.27" evidence="4"/>
<evidence type="ECO:0000313" key="7">
    <source>
        <dbReference type="EMBL" id="ESO02167.1"/>
    </source>
</evidence>
<keyword evidence="5" id="KW-0472">Membrane</keyword>
<keyword evidence="4" id="KW-0963">Cytoplasm</keyword>
<keyword evidence="4" id="KW-0808">Transferase</keyword>
<dbReference type="GeneID" id="20199161"/>
<evidence type="ECO:0000256" key="3">
    <source>
        <dbReference type="PROSITE-ProRule" id="PRU00175"/>
    </source>
</evidence>
<evidence type="ECO:0000256" key="4">
    <source>
        <dbReference type="RuleBase" id="RU367105"/>
    </source>
</evidence>
<evidence type="ECO:0000313" key="9">
    <source>
        <dbReference type="Proteomes" id="UP000015101"/>
    </source>
</evidence>
<dbReference type="GO" id="GO:0008270">
    <property type="term" value="F:zinc ion binding"/>
    <property type="evidence" value="ECO:0007669"/>
    <property type="project" value="UniProtKB-KW"/>
</dbReference>
<protein>
    <recommendedName>
        <fullName evidence="4">E3 ubiquitin-protein ligase</fullName>
        <ecNumber evidence="4">2.3.2.27</ecNumber>
    </recommendedName>
</protein>
<gene>
    <name evidence="8" type="primary">20199161</name>
    <name evidence="7" type="ORF">HELRODRAFT_161404</name>
</gene>
<dbReference type="InParanoid" id="T1ERG1"/>
<dbReference type="GO" id="GO:0061630">
    <property type="term" value="F:ubiquitin protein ligase activity"/>
    <property type="evidence" value="ECO:0000318"/>
    <property type="project" value="GO_Central"/>
</dbReference>
<dbReference type="SUPFAM" id="SSF57850">
    <property type="entry name" value="RING/U-box"/>
    <property type="match status" value="1"/>
</dbReference>
<evidence type="ECO:0000256" key="1">
    <source>
        <dbReference type="ARBA" id="ARBA00022771"/>
    </source>
</evidence>
<keyword evidence="4" id="KW-0479">Metal-binding</keyword>
<dbReference type="PANTHER" id="PTHR12622">
    <property type="entry name" value="DELTEX-RELATED"/>
    <property type="match status" value="1"/>
</dbReference>
<comment type="pathway">
    <text evidence="4">Protein modification; protein ubiquitination.</text>
</comment>
<dbReference type="GO" id="GO:0005737">
    <property type="term" value="C:cytoplasm"/>
    <property type="evidence" value="ECO:0007669"/>
    <property type="project" value="UniProtKB-SubCell"/>
</dbReference>
<feature type="domain" description="RING-type" evidence="6">
    <location>
        <begin position="47"/>
        <end position="91"/>
    </location>
</feature>
<dbReference type="InterPro" id="IPR039398">
    <property type="entry name" value="Deltex_fam"/>
</dbReference>
<keyword evidence="5" id="KW-0812">Transmembrane</keyword>
<dbReference type="GO" id="GO:0016567">
    <property type="term" value="P:protein ubiquitination"/>
    <property type="evidence" value="ECO:0000318"/>
    <property type="project" value="GO_Central"/>
</dbReference>
<dbReference type="AlphaFoldDB" id="T1ERG1"/>
<dbReference type="InterPro" id="IPR013083">
    <property type="entry name" value="Znf_RING/FYVE/PHD"/>
</dbReference>
<keyword evidence="2 4" id="KW-0862">Zinc</keyword>
<dbReference type="Proteomes" id="UP000015101">
    <property type="component" value="Unassembled WGS sequence"/>
</dbReference>
<reference evidence="7 9" key="2">
    <citation type="journal article" date="2013" name="Nature">
        <title>Insights into bilaterian evolution from three spiralian genomes.</title>
        <authorList>
            <person name="Simakov O."/>
            <person name="Marletaz F."/>
            <person name="Cho S.J."/>
            <person name="Edsinger-Gonzales E."/>
            <person name="Havlak P."/>
            <person name="Hellsten U."/>
            <person name="Kuo D.H."/>
            <person name="Larsson T."/>
            <person name="Lv J."/>
            <person name="Arendt D."/>
            <person name="Savage R."/>
            <person name="Osoegawa K."/>
            <person name="de Jong P."/>
            <person name="Grimwood J."/>
            <person name="Chapman J.A."/>
            <person name="Shapiro H."/>
            <person name="Aerts A."/>
            <person name="Otillar R.P."/>
            <person name="Terry A.Y."/>
            <person name="Boore J.L."/>
            <person name="Grigoriev I.V."/>
            <person name="Lindberg D.R."/>
            <person name="Seaver E.C."/>
            <person name="Weisblat D.A."/>
            <person name="Putnam N.H."/>
            <person name="Rokhsar D.S."/>
        </authorList>
    </citation>
    <scope>NUCLEOTIDE SEQUENCE</scope>
</reference>
<dbReference type="CTD" id="20199161"/>
<keyword evidence="1 3" id="KW-0863">Zinc-finger</keyword>
<dbReference type="GO" id="GO:0005654">
    <property type="term" value="C:nucleoplasm"/>
    <property type="evidence" value="ECO:0000318"/>
    <property type="project" value="GO_Central"/>
</dbReference>
<feature type="transmembrane region" description="Helical" evidence="5">
    <location>
        <begin position="262"/>
        <end position="280"/>
    </location>
</feature>
<comment type="similarity">
    <text evidence="4">Belongs to the Deltex family.</text>
</comment>
<dbReference type="UniPathway" id="UPA00143"/>